<comment type="similarity">
    <text evidence="1 3">Belongs to the ArsC family.</text>
</comment>
<accession>A0ABU9KYY5</accession>
<dbReference type="InterPro" id="IPR006659">
    <property type="entry name" value="Arsenate_reductase"/>
</dbReference>
<dbReference type="CDD" id="cd03034">
    <property type="entry name" value="ArsC_ArsC"/>
    <property type="match status" value="1"/>
</dbReference>
<evidence type="ECO:0000313" key="5">
    <source>
        <dbReference type="Proteomes" id="UP001474120"/>
    </source>
</evidence>
<dbReference type="RefSeq" id="WP_342159227.1">
    <property type="nucleotide sequence ID" value="NZ_JBCDNA010000001.1"/>
</dbReference>
<dbReference type="InterPro" id="IPR006660">
    <property type="entry name" value="Arsenate_reductase-like"/>
</dbReference>
<evidence type="ECO:0000313" key="4">
    <source>
        <dbReference type="EMBL" id="MEL4455405.1"/>
    </source>
</evidence>
<dbReference type="EMBL" id="JBCDNA010000001">
    <property type="protein sequence ID" value="MEL4455405.1"/>
    <property type="molecule type" value="Genomic_DNA"/>
</dbReference>
<dbReference type="NCBIfam" id="TIGR00014">
    <property type="entry name" value="arsC"/>
    <property type="match status" value="1"/>
</dbReference>
<keyword evidence="2 4" id="KW-0560">Oxidoreductase</keyword>
<dbReference type="Gene3D" id="3.40.30.10">
    <property type="entry name" value="Glutaredoxin"/>
    <property type="match status" value="1"/>
</dbReference>
<reference evidence="4 5" key="1">
    <citation type="submission" date="2024-04" db="EMBL/GenBank/DDBJ databases">
        <title>whole genome sequencing of Lutimonas vermicola strain IMCC1616.</title>
        <authorList>
            <person name="Bae S.S."/>
        </authorList>
    </citation>
    <scope>NUCLEOTIDE SEQUENCE [LARGE SCALE GENOMIC DNA]</scope>
    <source>
        <strain evidence="4 5">IMCC1616</strain>
    </source>
</reference>
<gene>
    <name evidence="4" type="primary">arsC</name>
    <name evidence="4" type="ORF">AABB81_05820</name>
</gene>
<dbReference type="PANTHER" id="PTHR30041">
    <property type="entry name" value="ARSENATE REDUCTASE"/>
    <property type="match status" value="1"/>
</dbReference>
<dbReference type="Proteomes" id="UP001474120">
    <property type="component" value="Unassembled WGS sequence"/>
</dbReference>
<dbReference type="PANTHER" id="PTHR30041:SF4">
    <property type="entry name" value="ARSENATE REDUCTASE"/>
    <property type="match status" value="1"/>
</dbReference>
<dbReference type="SUPFAM" id="SSF52833">
    <property type="entry name" value="Thioredoxin-like"/>
    <property type="match status" value="1"/>
</dbReference>
<evidence type="ECO:0000256" key="2">
    <source>
        <dbReference type="ARBA" id="ARBA00023002"/>
    </source>
</evidence>
<evidence type="ECO:0000256" key="1">
    <source>
        <dbReference type="ARBA" id="ARBA00007198"/>
    </source>
</evidence>
<proteinExistence type="inferred from homology"/>
<organism evidence="4 5">
    <name type="scientific">Lutimonas vermicola</name>
    <dbReference type="NCBI Taxonomy" id="414288"/>
    <lineage>
        <taxon>Bacteria</taxon>
        <taxon>Pseudomonadati</taxon>
        <taxon>Bacteroidota</taxon>
        <taxon>Flavobacteriia</taxon>
        <taxon>Flavobacteriales</taxon>
        <taxon>Flavobacteriaceae</taxon>
        <taxon>Lutimonas</taxon>
    </lineage>
</organism>
<protein>
    <submittedName>
        <fullName evidence="4">Arsenate reductase (Glutaredoxin)</fullName>
        <ecNumber evidence="4">1.20.4.1</ecNumber>
    </submittedName>
</protein>
<dbReference type="Pfam" id="PF03960">
    <property type="entry name" value="ArsC"/>
    <property type="match status" value="1"/>
</dbReference>
<name>A0ABU9KYY5_9FLAO</name>
<dbReference type="PROSITE" id="PS51353">
    <property type="entry name" value="ARSC"/>
    <property type="match status" value="1"/>
</dbReference>
<sequence>MKIYHNPRCSKSRQGLAILQEAHQDPEIINYLKNPVSFEELRDILNKLGIPAIDLIRKNEAIWKEEFKNKNLSETELIEAMITYPKLIERPIVVHGDKAVIGRPPEKIKDII</sequence>
<dbReference type="InterPro" id="IPR036249">
    <property type="entry name" value="Thioredoxin-like_sf"/>
</dbReference>
<keyword evidence="5" id="KW-1185">Reference proteome</keyword>
<comment type="caution">
    <text evidence="4">The sequence shown here is derived from an EMBL/GenBank/DDBJ whole genome shotgun (WGS) entry which is preliminary data.</text>
</comment>
<dbReference type="EC" id="1.20.4.1" evidence="4"/>
<dbReference type="GO" id="GO:0008794">
    <property type="term" value="F:arsenate reductase (glutaredoxin) activity"/>
    <property type="evidence" value="ECO:0007669"/>
    <property type="project" value="UniProtKB-EC"/>
</dbReference>
<evidence type="ECO:0000256" key="3">
    <source>
        <dbReference type="PROSITE-ProRule" id="PRU01282"/>
    </source>
</evidence>